<dbReference type="RefSeq" id="WP_124379026.1">
    <property type="nucleotide sequence ID" value="NZ_CP027754.1"/>
</dbReference>
<gene>
    <name evidence="3" type="ORF">C4K03_4677</name>
</gene>
<dbReference type="Gene3D" id="1.10.260.40">
    <property type="entry name" value="lambda repressor-like DNA-binding domains"/>
    <property type="match status" value="1"/>
</dbReference>
<dbReference type="GO" id="GO:0003677">
    <property type="term" value="F:DNA binding"/>
    <property type="evidence" value="ECO:0007669"/>
    <property type="project" value="UniProtKB-KW"/>
</dbReference>
<evidence type="ECO:0000259" key="2">
    <source>
        <dbReference type="PROSITE" id="PS50943"/>
    </source>
</evidence>
<evidence type="ECO:0000313" key="4">
    <source>
        <dbReference type="Proteomes" id="UP000268696"/>
    </source>
</evidence>
<dbReference type="InterPro" id="IPR050807">
    <property type="entry name" value="TransReg_Diox_bact_type"/>
</dbReference>
<dbReference type="Proteomes" id="UP000268696">
    <property type="component" value="Chromosome"/>
</dbReference>
<keyword evidence="1" id="KW-0238">DNA-binding</keyword>
<proteinExistence type="predicted"/>
<dbReference type="PANTHER" id="PTHR46797:SF1">
    <property type="entry name" value="METHYLPHOSPHONATE SYNTHASE"/>
    <property type="match status" value="1"/>
</dbReference>
<dbReference type="PANTHER" id="PTHR46797">
    <property type="entry name" value="HTH-TYPE TRANSCRIPTIONAL REGULATOR"/>
    <property type="match status" value="1"/>
</dbReference>
<organism evidence="3 4">
    <name type="scientific">Pseudomonas synxantha</name>
    <dbReference type="NCBI Taxonomy" id="47883"/>
    <lineage>
        <taxon>Bacteria</taxon>
        <taxon>Pseudomonadati</taxon>
        <taxon>Pseudomonadota</taxon>
        <taxon>Gammaproteobacteria</taxon>
        <taxon>Pseudomonadales</taxon>
        <taxon>Pseudomonadaceae</taxon>
        <taxon>Pseudomonas</taxon>
    </lineage>
</organism>
<protein>
    <recommendedName>
        <fullName evidence="2">HTH cro/C1-type domain-containing protein</fullName>
    </recommendedName>
</protein>
<feature type="domain" description="HTH cro/C1-type" evidence="2">
    <location>
        <begin position="17"/>
        <end position="71"/>
    </location>
</feature>
<name>A0A3G7UBT7_9PSED</name>
<reference evidence="3 4" key="1">
    <citation type="submission" date="2018-03" db="EMBL/GenBank/DDBJ databases">
        <title>Diversity of phytobeneficial traits revealed by whole-genome analysis of worldwide-isolated phenazine-producing Pseudomonas spp.</title>
        <authorList>
            <person name="Biessy A."/>
            <person name="Novinscak A."/>
            <person name="Blom J."/>
            <person name="Leger G."/>
            <person name="Thomashow L.S."/>
            <person name="Cazorla F.M."/>
            <person name="Josic D."/>
            <person name="Filion M."/>
        </authorList>
    </citation>
    <scope>NUCLEOTIDE SEQUENCE [LARGE SCALE GENOMIC DNA]</scope>
    <source>
        <strain evidence="3 4">30B</strain>
    </source>
</reference>
<dbReference type="GO" id="GO:0003700">
    <property type="term" value="F:DNA-binding transcription factor activity"/>
    <property type="evidence" value="ECO:0007669"/>
    <property type="project" value="TreeGrafter"/>
</dbReference>
<accession>A0A3G7UBT7</accession>
<dbReference type="InterPro" id="IPR010982">
    <property type="entry name" value="Lambda_DNA-bd_dom_sf"/>
</dbReference>
<evidence type="ECO:0000313" key="3">
    <source>
        <dbReference type="EMBL" id="AZE56815.1"/>
    </source>
</evidence>
<dbReference type="InterPro" id="IPR001387">
    <property type="entry name" value="Cro/C1-type_HTH"/>
</dbReference>
<dbReference type="CDD" id="cd00093">
    <property type="entry name" value="HTH_XRE"/>
    <property type="match status" value="1"/>
</dbReference>
<dbReference type="Pfam" id="PF01381">
    <property type="entry name" value="HTH_3"/>
    <property type="match status" value="1"/>
</dbReference>
<dbReference type="AlphaFoldDB" id="A0A3G7UBT7"/>
<evidence type="ECO:0000256" key="1">
    <source>
        <dbReference type="ARBA" id="ARBA00023125"/>
    </source>
</evidence>
<dbReference type="SUPFAM" id="SSF47413">
    <property type="entry name" value="lambda repressor-like DNA-binding domains"/>
    <property type="match status" value="1"/>
</dbReference>
<dbReference type="EMBL" id="CP027754">
    <property type="protein sequence ID" value="AZE56815.1"/>
    <property type="molecule type" value="Genomic_DNA"/>
</dbReference>
<sequence length="115" mass="12845">MLGTEEKQLAAVVGRAIARQRKRCGFTQNEVAEKLGVSFDVVSRTERGIVMPNIARLMQLAAIFDCETAELLTETSVRSTDQASRMADLISDLNHAERLLIMSMVEQLVAYMKQK</sequence>
<dbReference type="SMART" id="SM00530">
    <property type="entry name" value="HTH_XRE"/>
    <property type="match status" value="1"/>
</dbReference>
<dbReference type="GO" id="GO:0005829">
    <property type="term" value="C:cytosol"/>
    <property type="evidence" value="ECO:0007669"/>
    <property type="project" value="TreeGrafter"/>
</dbReference>
<dbReference type="PROSITE" id="PS50943">
    <property type="entry name" value="HTH_CROC1"/>
    <property type="match status" value="1"/>
</dbReference>